<accession>A0ACC0UVE4</accession>
<dbReference type="EMBL" id="CM047946">
    <property type="protein sequence ID" value="KAI9897907.1"/>
    <property type="molecule type" value="Genomic_DNA"/>
</dbReference>
<protein>
    <submittedName>
        <fullName evidence="1">Uncharacterized protein</fullName>
    </submittedName>
</protein>
<evidence type="ECO:0000313" key="2">
    <source>
        <dbReference type="Proteomes" id="UP001163324"/>
    </source>
</evidence>
<name>A0ACC0UVE4_9HYPO</name>
<comment type="caution">
    <text evidence="1">The sequence shown here is derived from an EMBL/GenBank/DDBJ whole genome shotgun (WGS) entry which is preliminary data.</text>
</comment>
<evidence type="ECO:0000313" key="1">
    <source>
        <dbReference type="EMBL" id="KAI9897907.1"/>
    </source>
</evidence>
<gene>
    <name evidence="1" type="ORF">N3K66_007763</name>
</gene>
<sequence>MVWDHISITKPHLVYLSLGSFATLFLLASSIIKEQLYLGEAIVATAFGVIFGPHATSLIDPRSWGSSDITTIEFARVVLVIQCFALGVELPGFYVFRHWRSLLLLLVPVMCFGWAVIGVAVWWMVPQLGWMESLIVAACLTPTDPILASSIVGNGRFAQRVPRHLRDLLSAESGCNDCMGLVFMYLALYILKYDNNPREFALKFFVYVVLYECIAGAIVGFVIGYVSRRGIKYAEQRGFIDRESFLVFYVFIALLCSGAGSVLGMDDLLVGFFAGIAFSNDGWFKEKTEESHITNIVDLLLNITFFVYFGTVIPWEQFGDGFAGLHVWRLVVAAVIIFLFRRIPAVVALKAWIPDVRTWREALFVGHFGPIGVGAIFIAMLARGQLEHGRRVPLPELPSPDDTEYYDVIRLIWPITTFMVVASALVHGSSVALFVLGKHIQTLNLTITYDFGSPSPTPPKISRPVPQRVDALQEPHASAVDFQDPFARLRGVQDSPDLSEVAADGTSERGVDLEPPSPGGGLLTPRMAMDSYGWRRTPSRRSQEAVRNIGSKGMSDSVTRRDADDAGLRGRGRPGRAYKYGSTLCVEDENGNVLKMYDVSDNNHANDDGGEGTRANNGLMRRLFTKLYRAGSSNTGTNPKKTTADDSSSSSSSSDVEMGHHPTRDPEARRPSFVEWVAAAAVAASSRRPSSAQLERSRAEAEDDRHIRFTMVGGGRRMNKSEFIDEVQRYSAR</sequence>
<organism evidence="1 2">
    <name type="scientific">Trichothecium roseum</name>
    <dbReference type="NCBI Taxonomy" id="47278"/>
    <lineage>
        <taxon>Eukaryota</taxon>
        <taxon>Fungi</taxon>
        <taxon>Dikarya</taxon>
        <taxon>Ascomycota</taxon>
        <taxon>Pezizomycotina</taxon>
        <taxon>Sordariomycetes</taxon>
        <taxon>Hypocreomycetidae</taxon>
        <taxon>Hypocreales</taxon>
        <taxon>Hypocreales incertae sedis</taxon>
        <taxon>Trichothecium</taxon>
    </lineage>
</organism>
<reference evidence="1" key="1">
    <citation type="submission" date="2022-10" db="EMBL/GenBank/DDBJ databases">
        <title>Complete Genome of Trichothecium roseum strain YXFP-22015, a Plant Pathogen Isolated from Citrus.</title>
        <authorList>
            <person name="Wang Y."/>
            <person name="Zhu L."/>
        </authorList>
    </citation>
    <scope>NUCLEOTIDE SEQUENCE</scope>
    <source>
        <strain evidence="1">YXFP-22015</strain>
    </source>
</reference>
<dbReference type="Proteomes" id="UP001163324">
    <property type="component" value="Chromosome 7"/>
</dbReference>
<proteinExistence type="predicted"/>
<keyword evidence="2" id="KW-1185">Reference proteome</keyword>